<reference evidence="3 4" key="1">
    <citation type="journal article" date="2021" name="Nat. Commun.">
        <title>Isolation of a member of the candidate phylum Atribacteria reveals a unique cell membrane structure.</title>
        <authorList>
            <person name="Taiki K."/>
            <person name="Nobu M.K."/>
            <person name="Kusada H."/>
            <person name="Meng X.-Y."/>
            <person name="Hosoki N."/>
            <person name="Uematsu K."/>
            <person name="Yoshioka H."/>
            <person name="Kamagata Y."/>
            <person name="Tamaki H."/>
        </authorList>
    </citation>
    <scope>NUCLEOTIDE SEQUENCE [LARGE SCALE GENOMIC DNA]</scope>
    <source>
        <strain evidence="3 4">RT761</strain>
    </source>
</reference>
<name>A0A7T1F3S2_ATRLM</name>
<keyword evidence="1" id="KW-1133">Transmembrane helix</keyword>
<evidence type="ECO:0000313" key="4">
    <source>
        <dbReference type="Proteomes" id="UP000594463"/>
    </source>
</evidence>
<dbReference type="InterPro" id="IPR000160">
    <property type="entry name" value="GGDEF_dom"/>
</dbReference>
<dbReference type="RefSeq" id="WP_218111648.1">
    <property type="nucleotide sequence ID" value="NZ_CP065383.1"/>
</dbReference>
<dbReference type="SMART" id="SM00267">
    <property type="entry name" value="GGDEF"/>
    <property type="match status" value="1"/>
</dbReference>
<dbReference type="EMBL" id="CP065383">
    <property type="protein sequence ID" value="QPM69167.1"/>
    <property type="molecule type" value="Genomic_DNA"/>
</dbReference>
<feature type="transmembrane region" description="Helical" evidence="1">
    <location>
        <begin position="59"/>
        <end position="81"/>
    </location>
</feature>
<dbReference type="InterPro" id="IPR052163">
    <property type="entry name" value="DGC-Regulatory_Protein"/>
</dbReference>
<dbReference type="CDD" id="cd01949">
    <property type="entry name" value="GGDEF"/>
    <property type="match status" value="1"/>
</dbReference>
<dbReference type="PANTHER" id="PTHR46663:SF2">
    <property type="entry name" value="GGDEF DOMAIN-CONTAINING PROTEIN"/>
    <property type="match status" value="1"/>
</dbReference>
<dbReference type="Pfam" id="PF00990">
    <property type="entry name" value="GGDEF"/>
    <property type="match status" value="1"/>
</dbReference>
<feature type="transmembrane region" description="Helical" evidence="1">
    <location>
        <begin position="159"/>
        <end position="176"/>
    </location>
</feature>
<keyword evidence="1" id="KW-0812">Transmembrane</keyword>
<dbReference type="SUPFAM" id="SSF55073">
    <property type="entry name" value="Nucleotide cyclase"/>
    <property type="match status" value="1"/>
</dbReference>
<dbReference type="PROSITE" id="PS50887">
    <property type="entry name" value="GGDEF"/>
    <property type="match status" value="1"/>
</dbReference>
<evidence type="ECO:0000313" key="3">
    <source>
        <dbReference type="EMBL" id="QPM69167.1"/>
    </source>
</evidence>
<feature type="transmembrane region" description="Helical" evidence="1">
    <location>
        <begin position="93"/>
        <end position="114"/>
    </location>
</feature>
<keyword evidence="1" id="KW-0472">Membrane</keyword>
<dbReference type="AlphaFoldDB" id="A0A7T1F3S2"/>
<dbReference type="Proteomes" id="UP000594463">
    <property type="component" value="Chromosome"/>
</dbReference>
<protein>
    <submittedName>
        <fullName evidence="3">Cyclic di-GMP phosphodiesterase PdeB</fullName>
        <ecNumber evidence="3">3.1.4.52</ecNumber>
    </submittedName>
</protein>
<dbReference type="PANTHER" id="PTHR46663">
    <property type="entry name" value="DIGUANYLATE CYCLASE DGCT-RELATED"/>
    <property type="match status" value="1"/>
</dbReference>
<feature type="transmembrane region" description="Helical" evidence="1">
    <location>
        <begin position="6"/>
        <end position="25"/>
    </location>
</feature>
<gene>
    <name evidence="3" type="primary">pdeB</name>
    <name evidence="3" type="ORF">RT761_02395</name>
</gene>
<organism evidence="3 4">
    <name type="scientific">Atribacter laminatus</name>
    <dbReference type="NCBI Taxonomy" id="2847778"/>
    <lineage>
        <taxon>Bacteria</taxon>
        <taxon>Pseudomonadati</taxon>
        <taxon>Atribacterota</taxon>
        <taxon>Atribacteria</taxon>
        <taxon>Atribacterales</taxon>
        <taxon>Atribacteraceae</taxon>
        <taxon>Atribacter</taxon>
    </lineage>
</organism>
<feature type="domain" description="GGDEF" evidence="2">
    <location>
        <begin position="248"/>
        <end position="374"/>
    </location>
</feature>
<feature type="transmembrane region" description="Helical" evidence="1">
    <location>
        <begin position="120"/>
        <end position="138"/>
    </location>
</feature>
<dbReference type="KEGG" id="alam:RT761_02395"/>
<dbReference type="Gene3D" id="3.30.70.270">
    <property type="match status" value="1"/>
</dbReference>
<sequence length="374" mass="43451">MENLYISIISLEILFINLYTTHVCLKRKYSAYITWSVFLAFTVVIMTTVIPLLRKFPSYGSGSGLFICIGFLYIIPLKFLFHQSIKYTLTVMCSVWIYTMFSFSLSIQAGSFITGPQNRLFVVIFQTAFYLLTFPFFFKLIKNKLVYILQNVDDKTLNSLLKLSLSWFLFILFLNVSFTMGNPPVMKIIVFIFLAINSLLSYHLFYSLVFMNKTAEKLDERTKRDILTKLRNREGFIEDAQKMMNKDIPFSIIFIDLDDFKTVNDIHGHSVGDEYLVRFSQTVKGAVGKKGHLYRISGDEFIFLYEGHDVDSFAQSLKHIRFTRSKNLIEFKGLSIGCSSFPKDGRNLNDLLRLADFNMYQEKKKKHRMSAEIS</sequence>
<dbReference type="InterPro" id="IPR043128">
    <property type="entry name" value="Rev_trsase/Diguanyl_cyclase"/>
</dbReference>
<dbReference type="EC" id="3.1.4.52" evidence="3"/>
<evidence type="ECO:0000259" key="2">
    <source>
        <dbReference type="PROSITE" id="PS50887"/>
    </source>
</evidence>
<feature type="transmembrane region" description="Helical" evidence="1">
    <location>
        <begin position="188"/>
        <end position="211"/>
    </location>
</feature>
<proteinExistence type="predicted"/>
<dbReference type="NCBIfam" id="TIGR00254">
    <property type="entry name" value="GGDEF"/>
    <property type="match status" value="1"/>
</dbReference>
<feature type="transmembrane region" description="Helical" evidence="1">
    <location>
        <begin position="32"/>
        <end position="53"/>
    </location>
</feature>
<evidence type="ECO:0000256" key="1">
    <source>
        <dbReference type="SAM" id="Phobius"/>
    </source>
</evidence>
<dbReference type="InterPro" id="IPR029787">
    <property type="entry name" value="Nucleotide_cyclase"/>
</dbReference>
<keyword evidence="4" id="KW-1185">Reference proteome</keyword>
<dbReference type="GO" id="GO:0071111">
    <property type="term" value="F:cyclic-guanylate-specific phosphodiesterase activity"/>
    <property type="evidence" value="ECO:0007669"/>
    <property type="project" value="UniProtKB-EC"/>
</dbReference>
<accession>A0A7T1F3S2</accession>
<keyword evidence="3" id="KW-0378">Hydrolase</keyword>